<evidence type="ECO:0000313" key="2">
    <source>
        <dbReference type="EMBL" id="KRR22828.1"/>
    </source>
</evidence>
<evidence type="ECO:0000313" key="3">
    <source>
        <dbReference type="Proteomes" id="UP000051660"/>
    </source>
</evidence>
<feature type="compositionally biased region" description="Polar residues" evidence="1">
    <location>
        <begin position="83"/>
        <end position="94"/>
    </location>
</feature>
<name>A0A0R3MSZ3_9BRAD</name>
<feature type="compositionally biased region" description="Polar residues" evidence="1">
    <location>
        <begin position="106"/>
        <end position="121"/>
    </location>
</feature>
<feature type="compositionally biased region" description="Basic and acidic residues" evidence="1">
    <location>
        <begin position="95"/>
        <end position="105"/>
    </location>
</feature>
<reference evidence="2 3" key="1">
    <citation type="submission" date="2014-03" db="EMBL/GenBank/DDBJ databases">
        <title>Bradyrhizobium valentinum sp. nov., isolated from effective nodules of Lupinus mariae-josephae, a lupine endemic of basic-lime soils in Eastern Spain.</title>
        <authorList>
            <person name="Duran D."/>
            <person name="Rey L."/>
            <person name="Navarro A."/>
            <person name="Busquets A."/>
            <person name="Imperial J."/>
            <person name="Ruiz-Argueso T."/>
        </authorList>
    </citation>
    <scope>NUCLEOTIDE SEQUENCE [LARGE SCALE GENOMIC DNA]</scope>
    <source>
        <strain evidence="2 3">CCBAU 23086</strain>
    </source>
</reference>
<dbReference type="AlphaFoldDB" id="A0A0R3MSZ3"/>
<gene>
    <name evidence="2" type="ORF">CQ14_00565</name>
</gene>
<organism evidence="2 3">
    <name type="scientific">Bradyrhizobium lablabi</name>
    <dbReference type="NCBI Taxonomy" id="722472"/>
    <lineage>
        <taxon>Bacteria</taxon>
        <taxon>Pseudomonadati</taxon>
        <taxon>Pseudomonadota</taxon>
        <taxon>Alphaproteobacteria</taxon>
        <taxon>Hyphomicrobiales</taxon>
        <taxon>Nitrobacteraceae</taxon>
        <taxon>Bradyrhizobium</taxon>
    </lineage>
</organism>
<proteinExistence type="predicted"/>
<dbReference type="Proteomes" id="UP000051660">
    <property type="component" value="Unassembled WGS sequence"/>
</dbReference>
<evidence type="ECO:0000256" key="1">
    <source>
        <dbReference type="SAM" id="MobiDB-lite"/>
    </source>
</evidence>
<accession>A0A0R3MSZ3</accession>
<dbReference type="EMBL" id="LLYB01000071">
    <property type="protein sequence ID" value="KRR22828.1"/>
    <property type="molecule type" value="Genomic_DNA"/>
</dbReference>
<sequence length="128" mass="13220">MESVLMEPEAVRADVTDAADVAIAEAAQMFAAHATDMGPAAKASHVPATAKAAAHMAAATEASAAKTSAMTATATAAAGLSRTGHQARSKQSCRQYRDHPFHRDTPFQSDCSAPQRANSSEPRGRNVG</sequence>
<feature type="region of interest" description="Disordered" evidence="1">
    <location>
        <begin position="77"/>
        <end position="128"/>
    </location>
</feature>
<protein>
    <submittedName>
        <fullName evidence="2">Uncharacterized protein</fullName>
    </submittedName>
</protein>
<comment type="caution">
    <text evidence="2">The sequence shown here is derived from an EMBL/GenBank/DDBJ whole genome shotgun (WGS) entry which is preliminary data.</text>
</comment>